<keyword evidence="6 21" id="KW-0812">Transmembrane</keyword>
<sequence length="320" mass="34538">MTGFCLAAADVATTTPTTTGTQVTDNAMTTVPPSLVTTVPVDTTKAIKATTGNSMLPTNATLTSTAITSAAPDITSPIATTMPTTAPATTPPPSRDNNWNVTGKNGLMCQSMQFCANVTVPYYNTSNLPDSVTVSVPSSSNANGTCSMKEREFILDFIPDGGNETWTLKFVFTANTSSYQLTSLNVKFSYEDVFFNTKKRGQQSSTYISMDGPLAGLTAPLGCPCERDTVLIQSTDKQQLHAVFSDLNIQPFYDKEHPKICQPPKTPSDSPSNVWRSVGVAFIIMFVVLLLASALYCFYVKKKKTTYTGDQIDLVDPDQY</sequence>
<dbReference type="GO" id="GO:0072594">
    <property type="term" value="P:establishment of protein localization to organelle"/>
    <property type="evidence" value="ECO:0007669"/>
    <property type="project" value="TreeGrafter"/>
</dbReference>
<comment type="similarity">
    <text evidence="5">Belongs to the LAMP family.</text>
</comment>
<evidence type="ECO:0000256" key="13">
    <source>
        <dbReference type="ARBA" id="ARBA00023273"/>
    </source>
</evidence>
<evidence type="ECO:0000256" key="2">
    <source>
        <dbReference type="ARBA" id="ARBA00004158"/>
    </source>
</evidence>
<evidence type="ECO:0000256" key="10">
    <source>
        <dbReference type="ARBA" id="ARBA00023018"/>
    </source>
</evidence>
<dbReference type="InterPro" id="IPR002000">
    <property type="entry name" value="Lysosome-assoc_membr_glycop"/>
</dbReference>
<evidence type="ECO:0000313" key="24">
    <source>
        <dbReference type="Proteomes" id="UP000887568"/>
    </source>
</evidence>
<dbReference type="PANTHER" id="PTHR11506:SF35">
    <property type="entry name" value="LYSOSOME-ASSOCIATED MEMBRANE GLYCOPROTEIN 5"/>
    <property type="match status" value="1"/>
</dbReference>
<dbReference type="PANTHER" id="PTHR11506">
    <property type="entry name" value="LYSOSOME-ASSOCIATED MEMBRANE GLYCOPROTEIN"/>
    <property type="match status" value="1"/>
</dbReference>
<keyword evidence="9 21" id="KW-1133">Transmembrane helix</keyword>
<dbReference type="RefSeq" id="XP_038050644.1">
    <property type="nucleotide sequence ID" value="XM_038194716.1"/>
</dbReference>
<evidence type="ECO:0000256" key="21">
    <source>
        <dbReference type="SAM" id="Phobius"/>
    </source>
</evidence>
<protein>
    <recommendedName>
        <fullName evidence="18">Lysosome-associated membrane glycoprotein 5</fullName>
    </recommendedName>
    <alternativeName>
        <fullName evidence="19">Lysosome-associated membrane protein 5</fullName>
    </alternativeName>
</protein>
<keyword evidence="12" id="KW-0325">Glycoprotein</keyword>
<name>A0A913ZGU8_PATMI</name>
<feature type="region of interest" description="Disordered" evidence="20">
    <location>
        <begin position="76"/>
        <end position="98"/>
    </location>
</feature>
<evidence type="ECO:0000256" key="17">
    <source>
        <dbReference type="ARBA" id="ARBA00060492"/>
    </source>
</evidence>
<evidence type="ECO:0000256" key="11">
    <source>
        <dbReference type="ARBA" id="ARBA00023136"/>
    </source>
</evidence>
<dbReference type="GO" id="GO:0031902">
    <property type="term" value="C:late endosome membrane"/>
    <property type="evidence" value="ECO:0007669"/>
    <property type="project" value="TreeGrafter"/>
</dbReference>
<keyword evidence="13" id="KW-0966">Cell projection</keyword>
<evidence type="ECO:0000256" key="14">
    <source>
        <dbReference type="ARBA" id="ARBA00023329"/>
    </source>
</evidence>
<dbReference type="GO" id="GO:0005886">
    <property type="term" value="C:plasma membrane"/>
    <property type="evidence" value="ECO:0007669"/>
    <property type="project" value="UniProtKB-SubCell"/>
</dbReference>
<organism evidence="23 24">
    <name type="scientific">Patiria miniata</name>
    <name type="common">Bat star</name>
    <name type="synonym">Asterina miniata</name>
    <dbReference type="NCBI Taxonomy" id="46514"/>
    <lineage>
        <taxon>Eukaryota</taxon>
        <taxon>Metazoa</taxon>
        <taxon>Echinodermata</taxon>
        <taxon>Eleutherozoa</taxon>
        <taxon>Asterozoa</taxon>
        <taxon>Asteroidea</taxon>
        <taxon>Valvatacea</taxon>
        <taxon>Valvatida</taxon>
        <taxon>Asterinidae</taxon>
        <taxon>Patiria</taxon>
    </lineage>
</organism>
<feature type="transmembrane region" description="Helical" evidence="21">
    <location>
        <begin position="274"/>
        <end position="299"/>
    </location>
</feature>
<evidence type="ECO:0000256" key="4">
    <source>
        <dbReference type="ARBA" id="ARBA00004279"/>
    </source>
</evidence>
<dbReference type="GeneID" id="119723836"/>
<evidence type="ECO:0000256" key="5">
    <source>
        <dbReference type="ARBA" id="ARBA00009644"/>
    </source>
</evidence>
<evidence type="ECO:0000256" key="8">
    <source>
        <dbReference type="ARBA" id="ARBA00022753"/>
    </source>
</evidence>
<dbReference type="GO" id="GO:0005765">
    <property type="term" value="C:lysosomal membrane"/>
    <property type="evidence" value="ECO:0007669"/>
    <property type="project" value="TreeGrafter"/>
</dbReference>
<accession>A0A913ZGU8</accession>
<feature type="compositionally biased region" description="Low complexity" evidence="20">
    <location>
        <begin position="76"/>
        <end position="88"/>
    </location>
</feature>
<dbReference type="EnsemblMetazoa" id="XM_038194716.1">
    <property type="protein sequence ID" value="XP_038050644.1"/>
    <property type="gene ID" value="LOC119723836"/>
</dbReference>
<evidence type="ECO:0000256" key="16">
    <source>
        <dbReference type="ARBA" id="ARBA00053950"/>
    </source>
</evidence>
<evidence type="ECO:0000259" key="22">
    <source>
        <dbReference type="Pfam" id="PF01299"/>
    </source>
</evidence>
<keyword evidence="14" id="KW-0968">Cytoplasmic vesicle</keyword>
<evidence type="ECO:0000256" key="3">
    <source>
        <dbReference type="ARBA" id="ARBA00004172"/>
    </source>
</evidence>
<dbReference type="Pfam" id="PF01299">
    <property type="entry name" value="Lamp2-like_luminal"/>
    <property type="match status" value="1"/>
</dbReference>
<keyword evidence="7" id="KW-0732">Signal</keyword>
<keyword evidence="24" id="KW-1185">Reference proteome</keyword>
<evidence type="ECO:0000256" key="18">
    <source>
        <dbReference type="ARBA" id="ARBA00074379"/>
    </source>
</evidence>
<dbReference type="Gene3D" id="2.40.160.110">
    <property type="match status" value="1"/>
</dbReference>
<evidence type="ECO:0000256" key="15">
    <source>
        <dbReference type="ARBA" id="ARBA00029428"/>
    </source>
</evidence>
<keyword evidence="8" id="KW-0967">Endosome</keyword>
<evidence type="ECO:0000256" key="9">
    <source>
        <dbReference type="ARBA" id="ARBA00022989"/>
    </source>
</evidence>
<evidence type="ECO:0000256" key="1">
    <source>
        <dbReference type="ARBA" id="ARBA00004151"/>
    </source>
</evidence>
<evidence type="ECO:0000256" key="7">
    <source>
        <dbReference type="ARBA" id="ARBA00022729"/>
    </source>
</evidence>
<evidence type="ECO:0000256" key="20">
    <source>
        <dbReference type="SAM" id="MobiDB-lite"/>
    </source>
</evidence>
<evidence type="ECO:0000256" key="19">
    <source>
        <dbReference type="ARBA" id="ARBA00076257"/>
    </source>
</evidence>
<evidence type="ECO:0000256" key="12">
    <source>
        <dbReference type="ARBA" id="ARBA00023180"/>
    </source>
</evidence>
<evidence type="ECO:0000313" key="23">
    <source>
        <dbReference type="EnsemblMetazoa" id="XP_038050644.1"/>
    </source>
</evidence>
<reference evidence="23" key="1">
    <citation type="submission" date="2022-11" db="UniProtKB">
        <authorList>
            <consortium name="EnsemblMetazoa"/>
        </authorList>
    </citation>
    <scope>IDENTIFICATION</scope>
</reference>
<dbReference type="OMA" id="ISYYNTA"/>
<feature type="domain" description="Lysosome-associated membrane glycoprotein 2-like luminal" evidence="22">
    <location>
        <begin position="97"/>
        <end position="192"/>
    </location>
</feature>
<keyword evidence="10" id="KW-0770">Synapse</keyword>
<keyword evidence="11 21" id="KW-0472">Membrane</keyword>
<dbReference type="InterPro" id="IPR048528">
    <property type="entry name" value="Lamp2-like_luminal"/>
</dbReference>
<dbReference type="Proteomes" id="UP000887568">
    <property type="component" value="Unplaced"/>
</dbReference>
<dbReference type="AlphaFoldDB" id="A0A913ZGU8"/>
<comment type="function">
    <text evidence="16">Plays a role in short-term synaptic plasticity in a subset of GABAergic neurons in the brain.</text>
</comment>
<comment type="subcellular location">
    <subcellularLocation>
        <location evidence="4">Cell projection</location>
        <location evidence="4">Dendrite</location>
    </subcellularLocation>
    <subcellularLocation>
        <location evidence="17">Cell projection</location>
        <location evidence="17">Growth cone membrane</location>
        <topology evidence="17">Single-pass type I membrane protein</topology>
    </subcellularLocation>
    <subcellularLocation>
        <location evidence="15">Cytoplasmic vesicle</location>
        <location evidence="15">Secretory vesicle</location>
        <location evidence="15">Synaptic vesicle membrane</location>
        <topology evidence="15">Single-pass type I membrane protein</topology>
    </subcellularLocation>
    <subcellularLocation>
        <location evidence="2">Early endosome membrane</location>
        <topology evidence="2">Single-pass type I membrane protein</topology>
    </subcellularLocation>
    <subcellularLocation>
        <location evidence="1">Endoplasmic reticulum-Golgi intermediate compartment membrane</location>
        <topology evidence="1">Single-pass type I membrane protein</topology>
    </subcellularLocation>
    <subcellularLocation>
        <location evidence="3">Recycling endosome</location>
    </subcellularLocation>
</comment>
<proteinExistence type="inferred from homology"/>
<evidence type="ECO:0000256" key="6">
    <source>
        <dbReference type="ARBA" id="ARBA00022692"/>
    </source>
</evidence>